<dbReference type="GO" id="GO:0000329">
    <property type="term" value="C:fungal-type vacuole membrane"/>
    <property type="evidence" value="ECO:0007669"/>
    <property type="project" value="TreeGrafter"/>
</dbReference>
<reference evidence="11" key="1">
    <citation type="submission" date="2021-06" db="EMBL/GenBank/DDBJ databases">
        <authorList>
            <person name="Kallberg Y."/>
            <person name="Tangrot J."/>
            <person name="Rosling A."/>
        </authorList>
    </citation>
    <scope>NUCLEOTIDE SEQUENCE</scope>
    <source>
        <strain evidence="11">AZ414A</strain>
    </source>
</reference>
<feature type="transmembrane region" description="Helical" evidence="9">
    <location>
        <begin position="118"/>
        <end position="142"/>
    </location>
</feature>
<feature type="transmembrane region" description="Helical" evidence="9">
    <location>
        <begin position="403"/>
        <end position="426"/>
    </location>
</feature>
<dbReference type="PANTHER" id="PTHR22950">
    <property type="entry name" value="AMINO ACID TRANSPORTER"/>
    <property type="match status" value="1"/>
</dbReference>
<dbReference type="GO" id="GO:0015194">
    <property type="term" value="F:L-serine transmembrane transporter activity"/>
    <property type="evidence" value="ECO:0007669"/>
    <property type="project" value="TreeGrafter"/>
</dbReference>
<evidence type="ECO:0000259" key="10">
    <source>
        <dbReference type="Pfam" id="PF01490"/>
    </source>
</evidence>
<evidence type="ECO:0000256" key="9">
    <source>
        <dbReference type="SAM" id="Phobius"/>
    </source>
</evidence>
<dbReference type="GO" id="GO:0061459">
    <property type="term" value="F:L-arginine transmembrane transporter activity"/>
    <property type="evidence" value="ECO:0007669"/>
    <property type="project" value="TreeGrafter"/>
</dbReference>
<feature type="transmembrane region" description="Helical" evidence="9">
    <location>
        <begin position="162"/>
        <end position="178"/>
    </location>
</feature>
<gene>
    <name evidence="11" type="ORF">DEBURN_LOCUS1363</name>
</gene>
<keyword evidence="7 9" id="KW-1133">Transmembrane helix</keyword>
<feature type="transmembrane region" description="Helical" evidence="9">
    <location>
        <begin position="68"/>
        <end position="90"/>
    </location>
</feature>
<accession>A0A9N8V750</accession>
<comment type="similarity">
    <text evidence="2">Belongs to the amino acid/polyamine transporter 2 family.</text>
</comment>
<feature type="transmembrane region" description="Helical" evidence="9">
    <location>
        <begin position="369"/>
        <end position="391"/>
    </location>
</feature>
<comment type="subcellular location">
    <subcellularLocation>
        <location evidence="1">Vacuole membrane</location>
        <topology evidence="1">Multi-pass membrane protein</topology>
    </subcellularLocation>
</comment>
<evidence type="ECO:0000256" key="5">
    <source>
        <dbReference type="ARBA" id="ARBA00022692"/>
    </source>
</evidence>
<evidence type="ECO:0000256" key="2">
    <source>
        <dbReference type="ARBA" id="ARBA00008066"/>
    </source>
</evidence>
<dbReference type="PANTHER" id="PTHR22950:SF678">
    <property type="entry name" value="VACUOLAR AMINO ACID TRANSPORTER 5-RELATED"/>
    <property type="match status" value="1"/>
</dbReference>
<feature type="transmembrane region" description="Helical" evidence="9">
    <location>
        <begin position="228"/>
        <end position="248"/>
    </location>
</feature>
<dbReference type="EMBL" id="CAJVPK010000059">
    <property type="protein sequence ID" value="CAG8439979.1"/>
    <property type="molecule type" value="Genomic_DNA"/>
</dbReference>
<evidence type="ECO:0000256" key="6">
    <source>
        <dbReference type="ARBA" id="ARBA00022970"/>
    </source>
</evidence>
<evidence type="ECO:0000256" key="3">
    <source>
        <dbReference type="ARBA" id="ARBA00022448"/>
    </source>
</evidence>
<name>A0A9N8V750_9GLOM</name>
<dbReference type="GO" id="GO:0015189">
    <property type="term" value="F:L-lysine transmembrane transporter activity"/>
    <property type="evidence" value="ECO:0007669"/>
    <property type="project" value="TreeGrafter"/>
</dbReference>
<keyword evidence="8 9" id="KW-0472">Membrane</keyword>
<keyword evidence="5 9" id="KW-0812">Transmembrane</keyword>
<keyword evidence="12" id="KW-1185">Reference proteome</keyword>
<feature type="transmembrane region" description="Helical" evidence="9">
    <location>
        <begin position="290"/>
        <end position="311"/>
    </location>
</feature>
<comment type="caution">
    <text evidence="11">The sequence shown here is derived from an EMBL/GenBank/DDBJ whole genome shotgun (WGS) entry which is preliminary data.</text>
</comment>
<dbReference type="Proteomes" id="UP000789706">
    <property type="component" value="Unassembled WGS sequence"/>
</dbReference>
<dbReference type="OrthoDB" id="438545at2759"/>
<dbReference type="AlphaFoldDB" id="A0A9N8V750"/>
<protein>
    <submittedName>
        <fullName evidence="11">6867_t:CDS:1</fullName>
    </submittedName>
</protein>
<keyword evidence="6" id="KW-0029">Amino-acid transport</keyword>
<keyword evidence="4" id="KW-0926">Vacuole</keyword>
<evidence type="ECO:0000256" key="1">
    <source>
        <dbReference type="ARBA" id="ARBA00004128"/>
    </source>
</evidence>
<evidence type="ECO:0000256" key="4">
    <source>
        <dbReference type="ARBA" id="ARBA00022554"/>
    </source>
</evidence>
<dbReference type="GO" id="GO:0005290">
    <property type="term" value="F:L-histidine transmembrane transporter activity"/>
    <property type="evidence" value="ECO:0007669"/>
    <property type="project" value="TreeGrafter"/>
</dbReference>
<dbReference type="GO" id="GO:0005313">
    <property type="term" value="F:L-glutamate transmembrane transporter activity"/>
    <property type="evidence" value="ECO:0007669"/>
    <property type="project" value="TreeGrafter"/>
</dbReference>
<feature type="transmembrane region" description="Helical" evidence="9">
    <location>
        <begin position="260"/>
        <end position="284"/>
    </location>
</feature>
<dbReference type="InterPro" id="IPR013057">
    <property type="entry name" value="AA_transpt_TM"/>
</dbReference>
<dbReference type="Pfam" id="PF01490">
    <property type="entry name" value="Aa_trans"/>
    <property type="match status" value="1"/>
</dbReference>
<evidence type="ECO:0000313" key="12">
    <source>
        <dbReference type="Proteomes" id="UP000789706"/>
    </source>
</evidence>
<dbReference type="GO" id="GO:0005302">
    <property type="term" value="F:L-tyrosine transmembrane transporter activity"/>
    <property type="evidence" value="ECO:0007669"/>
    <property type="project" value="TreeGrafter"/>
</dbReference>
<organism evidence="11 12">
    <name type="scientific">Diversispora eburnea</name>
    <dbReference type="NCBI Taxonomy" id="1213867"/>
    <lineage>
        <taxon>Eukaryota</taxon>
        <taxon>Fungi</taxon>
        <taxon>Fungi incertae sedis</taxon>
        <taxon>Mucoromycota</taxon>
        <taxon>Glomeromycotina</taxon>
        <taxon>Glomeromycetes</taxon>
        <taxon>Diversisporales</taxon>
        <taxon>Diversisporaceae</taxon>
        <taxon>Diversispora</taxon>
    </lineage>
</organism>
<feature type="transmembrane region" description="Helical" evidence="9">
    <location>
        <begin position="345"/>
        <end position="363"/>
    </location>
</feature>
<feature type="transmembrane region" description="Helical" evidence="9">
    <location>
        <begin position="190"/>
        <end position="208"/>
    </location>
</feature>
<feature type="domain" description="Amino acid transporter transmembrane" evidence="10">
    <location>
        <begin position="70"/>
        <end position="421"/>
    </location>
</feature>
<evidence type="ECO:0000256" key="7">
    <source>
        <dbReference type="ARBA" id="ARBA00022989"/>
    </source>
</evidence>
<proteinExistence type="inferred from homology"/>
<sequence>MRYADLAFLYIYTSWNTLILSDSQHESVTDQSPLLDDESEEIEIEDEGDMQHGHASYSSCAINLSNTILGTGIMMIFYAAATSGLGLYFLSRAATHTKGRNASFFAISKLTYPKAATFFDLAIAIKCFGVSISYLIIIGQLMPQVIESIFGSEQNTIFLDRRFWITLSMIIIVPLSFLKRLDSLRHTSLIALFAVIYLMFIVIYNFLGPDYKAPPKDKLHLFNFTKKFLINLPIFVFSFTCHQNIFSVHNELEDNSQGNINGVIVGSIGTTSIIYQIIGILGYLSFGDDVSANIIAMFTIGRAAIVILVLFSYALQSHPARACLDKVISSRSHTVISHEFSQTKYILLTSGILISSYIIGMLVSELDLVLSFVGATGSTTVSFILPGLFYYKLHENSQWDIRKILSIFLVIYGFSVMFICLSLNILRVLTRG</sequence>
<keyword evidence="3" id="KW-0813">Transport</keyword>
<evidence type="ECO:0000313" key="11">
    <source>
        <dbReference type="EMBL" id="CAG8439979.1"/>
    </source>
</evidence>
<evidence type="ECO:0000256" key="8">
    <source>
        <dbReference type="ARBA" id="ARBA00023136"/>
    </source>
</evidence>